<proteinExistence type="predicted"/>
<dbReference type="RefSeq" id="WP_103661074.1">
    <property type="nucleotide sequence ID" value="NZ_ML136875.1"/>
</dbReference>
<name>A0A437SWJ7_9LACO</name>
<feature type="transmembrane region" description="Helical" evidence="2">
    <location>
        <begin position="21"/>
        <end position="42"/>
    </location>
</feature>
<feature type="coiled-coil region" evidence="1">
    <location>
        <begin position="208"/>
        <end position="264"/>
    </location>
</feature>
<evidence type="ECO:0000256" key="2">
    <source>
        <dbReference type="SAM" id="Phobius"/>
    </source>
</evidence>
<keyword evidence="2" id="KW-0812">Transmembrane</keyword>
<keyword evidence="2" id="KW-1133">Transmembrane helix</keyword>
<dbReference type="AlphaFoldDB" id="A0A437SWJ7"/>
<keyword evidence="1" id="KW-0175">Coiled coil</keyword>
<comment type="caution">
    <text evidence="3">The sequence shown here is derived from an EMBL/GenBank/DDBJ whole genome shotgun (WGS) entry which is preliminary data.</text>
</comment>
<evidence type="ECO:0000313" key="4">
    <source>
        <dbReference type="Proteomes" id="UP000288291"/>
    </source>
</evidence>
<keyword evidence="4" id="KW-1185">Reference proteome</keyword>
<dbReference type="EMBL" id="RXIA01000006">
    <property type="protein sequence ID" value="RVU71230.1"/>
    <property type="molecule type" value="Genomic_DNA"/>
</dbReference>
<reference evidence="3 4" key="1">
    <citation type="submission" date="2018-12" db="EMBL/GenBank/DDBJ databases">
        <authorList>
            <person name="Meng J."/>
        </authorList>
    </citation>
    <scope>NUCLEOTIDE SEQUENCE [LARGE SCALE GENOMIC DNA]</scope>
    <source>
        <strain evidence="3 4">HT111-2</strain>
    </source>
</reference>
<protein>
    <submittedName>
        <fullName evidence="3">Uncharacterized protein</fullName>
    </submittedName>
</protein>
<gene>
    <name evidence="3" type="ORF">EJK17_03265</name>
</gene>
<accession>A0A437SWJ7</accession>
<organism evidence="3 4">
    <name type="scientific">Lactobacillus xujianguonis</name>
    <dbReference type="NCBI Taxonomy" id="2495899"/>
    <lineage>
        <taxon>Bacteria</taxon>
        <taxon>Bacillati</taxon>
        <taxon>Bacillota</taxon>
        <taxon>Bacilli</taxon>
        <taxon>Lactobacillales</taxon>
        <taxon>Lactobacillaceae</taxon>
        <taxon>Lactobacillus</taxon>
    </lineage>
</organism>
<keyword evidence="2" id="KW-0472">Membrane</keyword>
<sequence length="289" mass="32894">MFKRKNKNELKRHQKHKYRKIYLSVIAVVAAVFVIIVASPYWTGKSIDTEQTQNVVTGNSSFHLASAVYNKQSGNMLLEYYLGDSTDITSTSDDPDLSNLKFATRVVDMSHGGEDGQKLAIKSRKINNHFLVIEVSGIKNGFGDLKVDILPEKVNKRVNMQDFSKDNYIEFFVKESKVDLASGQVIKTNQNYLLDYRQYLINWNKKKIAKEQNSIKDAQATIQNDQNNLNAAKEKMEKVDASQKENYQNQISSLETDISENKSEVKQSQIAIAKYENTINDIKDGDFDS</sequence>
<evidence type="ECO:0000313" key="3">
    <source>
        <dbReference type="EMBL" id="RVU71230.1"/>
    </source>
</evidence>
<evidence type="ECO:0000256" key="1">
    <source>
        <dbReference type="SAM" id="Coils"/>
    </source>
</evidence>
<dbReference type="Proteomes" id="UP000288291">
    <property type="component" value="Unassembled WGS sequence"/>
</dbReference>